<dbReference type="Proteomes" id="UP000027931">
    <property type="component" value="Unassembled WGS sequence"/>
</dbReference>
<proteinExistence type="predicted"/>
<comment type="caution">
    <text evidence="1">The sequence shown here is derived from an EMBL/GenBank/DDBJ whole genome shotgun (WGS) entry which is preliminary data.</text>
</comment>
<dbReference type="eggNOG" id="COG2382">
    <property type="taxonomic scope" value="Bacteria"/>
</dbReference>
<dbReference type="SUPFAM" id="SSF53474">
    <property type="entry name" value="alpha/beta-Hydrolases"/>
    <property type="match status" value="1"/>
</dbReference>
<dbReference type="InterPro" id="IPR029058">
    <property type="entry name" value="AB_hydrolase_fold"/>
</dbReference>
<name>A0A074LX63_9BACL</name>
<protein>
    <submittedName>
        <fullName evidence="1">Esterase</fullName>
    </submittedName>
</protein>
<dbReference type="PANTHER" id="PTHR48098:SF6">
    <property type="entry name" value="FERRI-BACILLIBACTIN ESTERASE BESA"/>
    <property type="match status" value="1"/>
</dbReference>
<dbReference type="EMBL" id="JMIR01000003">
    <property type="protein sequence ID" value="KEO84633.1"/>
    <property type="molecule type" value="Genomic_DNA"/>
</dbReference>
<dbReference type="InterPro" id="IPR000801">
    <property type="entry name" value="Esterase-like"/>
</dbReference>
<dbReference type="OrthoDB" id="9784036at2"/>
<organism evidence="1 2">
    <name type="scientific">Tumebacillus flagellatus</name>
    <dbReference type="NCBI Taxonomy" id="1157490"/>
    <lineage>
        <taxon>Bacteria</taxon>
        <taxon>Bacillati</taxon>
        <taxon>Bacillota</taxon>
        <taxon>Bacilli</taxon>
        <taxon>Bacillales</taxon>
        <taxon>Alicyclobacillaceae</taxon>
        <taxon>Tumebacillus</taxon>
    </lineage>
</organism>
<dbReference type="RefSeq" id="WP_038084539.1">
    <property type="nucleotide sequence ID" value="NZ_JMIR01000003.1"/>
</dbReference>
<dbReference type="STRING" id="1157490.EL26_03710"/>
<dbReference type="Pfam" id="PF00756">
    <property type="entry name" value="Esterase"/>
    <property type="match status" value="1"/>
</dbReference>
<evidence type="ECO:0000313" key="2">
    <source>
        <dbReference type="Proteomes" id="UP000027931"/>
    </source>
</evidence>
<dbReference type="PANTHER" id="PTHR48098">
    <property type="entry name" value="ENTEROCHELIN ESTERASE-RELATED"/>
    <property type="match status" value="1"/>
</dbReference>
<keyword evidence="2" id="KW-1185">Reference proteome</keyword>
<evidence type="ECO:0000313" key="1">
    <source>
        <dbReference type="EMBL" id="KEO84633.1"/>
    </source>
</evidence>
<reference evidence="1 2" key="1">
    <citation type="journal article" date="2013" name="Int. J. Syst. Evol. Microbiol.">
        <title>Tumebacillus flagellatus sp. nov., an alpha-amylase/pullulanase-producing bacterium isolated from cassava wastewater.</title>
        <authorList>
            <person name="Wang Q."/>
            <person name="Xie N."/>
            <person name="Qin Y."/>
            <person name="Shen N."/>
            <person name="Zhu J."/>
            <person name="Mi H."/>
            <person name="Huang R."/>
        </authorList>
    </citation>
    <scope>NUCLEOTIDE SEQUENCE [LARGE SCALE GENOMIC DNA]</scope>
    <source>
        <strain evidence="1 2">GST4</strain>
    </source>
</reference>
<accession>A0A074LX63</accession>
<dbReference type="InterPro" id="IPR050583">
    <property type="entry name" value="Mycobacterial_A85_antigen"/>
</dbReference>
<sequence length="253" mass="28719">MVEKFLVPIPAFQQERQIRVYLPKSYGQGDARYPVLYMHDGQNVFRDEDEIGGVSLGLEAYLDERAVDVIVVAVDQVPEQRIDEYYAWKHGAFSEQILGFHDERGGKGGAYIDFIAEELKPLIDRKYRTLPERTGMAGISSGASITVYAACRYPHIFRRIAGFSIAYYRNQEDMERFVREADLSLLEKVYLDCGTNEGKGDEEAGLQFLNSNRAVANILQEKVPHAEFRAVEGGEHQYSHFCKRAPEVLATLL</sequence>
<dbReference type="AlphaFoldDB" id="A0A074LX63"/>
<gene>
    <name evidence="1" type="ORF">EL26_03710</name>
</gene>
<dbReference type="Gene3D" id="3.40.50.1820">
    <property type="entry name" value="alpha/beta hydrolase"/>
    <property type="match status" value="1"/>
</dbReference>